<proteinExistence type="predicted"/>
<evidence type="ECO:0000313" key="2">
    <source>
        <dbReference type="EMBL" id="GMH26407.1"/>
    </source>
</evidence>
<feature type="compositionally biased region" description="Low complexity" evidence="1">
    <location>
        <begin position="306"/>
        <end position="328"/>
    </location>
</feature>
<keyword evidence="3" id="KW-1185">Reference proteome</keyword>
<protein>
    <submittedName>
        <fullName evidence="2">Uncharacterized protein</fullName>
    </submittedName>
</protein>
<dbReference type="Proteomes" id="UP001279734">
    <property type="component" value="Unassembled WGS sequence"/>
</dbReference>
<name>A0AAD3TBM2_NEPGR</name>
<reference evidence="2" key="1">
    <citation type="submission" date="2023-05" db="EMBL/GenBank/DDBJ databases">
        <title>Nepenthes gracilis genome sequencing.</title>
        <authorList>
            <person name="Fukushima K."/>
        </authorList>
    </citation>
    <scope>NUCLEOTIDE SEQUENCE</scope>
    <source>
        <strain evidence="2">SING2019-196</strain>
    </source>
</reference>
<dbReference type="InterPro" id="IPR045882">
    <property type="entry name" value="GPT1/2"/>
</dbReference>
<dbReference type="AlphaFoldDB" id="A0AAD3TBM2"/>
<feature type="region of interest" description="Disordered" evidence="1">
    <location>
        <begin position="468"/>
        <end position="583"/>
    </location>
</feature>
<comment type="caution">
    <text evidence="2">The sequence shown here is derived from an EMBL/GenBank/DDBJ whole genome shotgun (WGS) entry which is preliminary data.</text>
</comment>
<evidence type="ECO:0000256" key="1">
    <source>
        <dbReference type="SAM" id="MobiDB-lite"/>
    </source>
</evidence>
<dbReference type="EMBL" id="BSYO01000031">
    <property type="protein sequence ID" value="GMH26407.1"/>
    <property type="molecule type" value="Genomic_DNA"/>
</dbReference>
<gene>
    <name evidence="2" type="ORF">Nepgr_028250</name>
</gene>
<dbReference type="GO" id="GO:0008017">
    <property type="term" value="F:microtubule binding"/>
    <property type="evidence" value="ECO:0007669"/>
    <property type="project" value="InterPro"/>
</dbReference>
<dbReference type="PANTHER" id="PTHR33737:SF2">
    <property type="entry name" value="OS12G0102700 PROTEIN"/>
    <property type="match status" value="1"/>
</dbReference>
<sequence length="676" mass="71794">MEESNKPGIEEASGFSLIDFSVSGDFLLVSGSDAESSRKDNLGDVLIEESQLSQPSESLESEIPQWKDNFNLRKSFAWDNAFFTSAGVLDPEELYSIIEGAEIGRRKNQLLPGIEEDLSKSSNSISTFESDGLTLESLEADLFFDIRASIQRSSKASVSGNTCNNWGQGAGDSSSDLGLKMVESASRNMVKPKSALKKPNASVRSLCKTTKLGSLGAQVTKPAVKSQGSTSLLSRLPKIAHKKSSVAATPGKSMSNGANRVKSEVNKSGNAKGQEARALKVTHPSDSRTSVPKVMASTITKTRIPSSCSSCGSPTSSSSENSLRRPSNIVPKSVERMGSLPPSKNLKNQSKVALNSKSPLRNNQLSAYVKATSKIASSISPASSISEWSSESSSSVATVNQKLASSKSCSSYCGGIASDSDELQNHPSDLGSIGHENQVGELLRQSPKQALAKPSGLRMPSPRIGFFDGVKAGARTPSHGVQSHSGVPSNLPTSEAANSSSNCSSNKRGLWKTVPKTSASVKSSIDAVKNKRNPGGKSGSWDKHEAAAEDGANTMSMSDNVERENADSSQGLLERDASAGVKKGECEGQLGKEEKQQYVNGEEQMDGLEWHLQEMDQNKLIQSEFNGCSEATACSAASGYVEVTPIARTPFAVKNLIAQIEDFCIPSLPIQHKENN</sequence>
<feature type="compositionally biased region" description="Basic and acidic residues" evidence="1">
    <location>
        <begin position="274"/>
        <end position="286"/>
    </location>
</feature>
<feature type="region of interest" description="Disordered" evidence="1">
    <location>
        <begin position="241"/>
        <end position="358"/>
    </location>
</feature>
<feature type="compositionally biased region" description="Polar residues" evidence="1">
    <location>
        <begin position="345"/>
        <end position="358"/>
    </location>
</feature>
<feature type="compositionally biased region" description="Basic and acidic residues" evidence="1">
    <location>
        <begin position="573"/>
        <end position="583"/>
    </location>
</feature>
<dbReference type="PANTHER" id="PTHR33737">
    <property type="entry name" value="OS05G0121800 PROTEIN"/>
    <property type="match status" value="1"/>
</dbReference>
<feature type="compositionally biased region" description="Polar residues" evidence="1">
    <location>
        <begin position="479"/>
        <end position="497"/>
    </location>
</feature>
<evidence type="ECO:0000313" key="3">
    <source>
        <dbReference type="Proteomes" id="UP001279734"/>
    </source>
</evidence>
<organism evidence="2 3">
    <name type="scientific">Nepenthes gracilis</name>
    <name type="common">Slender pitcher plant</name>
    <dbReference type="NCBI Taxonomy" id="150966"/>
    <lineage>
        <taxon>Eukaryota</taxon>
        <taxon>Viridiplantae</taxon>
        <taxon>Streptophyta</taxon>
        <taxon>Embryophyta</taxon>
        <taxon>Tracheophyta</taxon>
        <taxon>Spermatophyta</taxon>
        <taxon>Magnoliopsida</taxon>
        <taxon>eudicotyledons</taxon>
        <taxon>Gunneridae</taxon>
        <taxon>Pentapetalae</taxon>
        <taxon>Caryophyllales</taxon>
        <taxon>Nepenthaceae</taxon>
        <taxon>Nepenthes</taxon>
    </lineage>
</organism>
<accession>A0AAD3TBM2</accession>